<dbReference type="EMBL" id="DS113223">
    <property type="protein sequence ID" value="EAY18011.1"/>
    <property type="molecule type" value="Genomic_DNA"/>
</dbReference>
<sequence length="117" mass="13579">MTSFSAEEQPKWNECLSYTIKQLMEENPDIAIRDARNQALENFRKNNYPLSKSVADKSKRIKHSKKEQAAAVEKMSPEMAAFIKKTKEDLKKEFPYSSDKDLTEQAKHKYILHIGSQ</sequence>
<keyword evidence="2" id="KW-1185">Reference proteome</keyword>
<evidence type="ECO:0000313" key="1">
    <source>
        <dbReference type="EMBL" id="EAY18011.1"/>
    </source>
</evidence>
<reference evidence="1" key="1">
    <citation type="submission" date="2006-10" db="EMBL/GenBank/DDBJ databases">
        <authorList>
            <person name="Amadeo P."/>
            <person name="Zhao Q."/>
            <person name="Wortman J."/>
            <person name="Fraser-Liggett C."/>
            <person name="Carlton J."/>
        </authorList>
    </citation>
    <scope>NUCLEOTIDE SEQUENCE</scope>
    <source>
        <strain evidence="1">G3</strain>
    </source>
</reference>
<dbReference type="VEuPathDB" id="TrichDB:TVAG_113550"/>
<accession>A2DNK8</accession>
<protein>
    <submittedName>
        <fullName evidence="1">Uncharacterized protein</fullName>
    </submittedName>
</protein>
<dbReference type="AlphaFoldDB" id="A2DNK8"/>
<name>A2DNK8_TRIV3</name>
<reference evidence="1" key="2">
    <citation type="journal article" date="2007" name="Science">
        <title>Draft genome sequence of the sexually transmitted pathogen Trichomonas vaginalis.</title>
        <authorList>
            <person name="Carlton J.M."/>
            <person name="Hirt R.P."/>
            <person name="Silva J.C."/>
            <person name="Delcher A.L."/>
            <person name="Schatz M."/>
            <person name="Zhao Q."/>
            <person name="Wortman J.R."/>
            <person name="Bidwell S.L."/>
            <person name="Alsmark U.C.M."/>
            <person name="Besteiro S."/>
            <person name="Sicheritz-Ponten T."/>
            <person name="Noel C.J."/>
            <person name="Dacks J.B."/>
            <person name="Foster P.G."/>
            <person name="Simillion C."/>
            <person name="Van de Peer Y."/>
            <person name="Miranda-Saavedra D."/>
            <person name="Barton G.J."/>
            <person name="Westrop G.D."/>
            <person name="Mueller S."/>
            <person name="Dessi D."/>
            <person name="Fiori P.L."/>
            <person name="Ren Q."/>
            <person name="Paulsen I."/>
            <person name="Zhang H."/>
            <person name="Bastida-Corcuera F.D."/>
            <person name="Simoes-Barbosa A."/>
            <person name="Brown M.T."/>
            <person name="Hayes R.D."/>
            <person name="Mukherjee M."/>
            <person name="Okumura C.Y."/>
            <person name="Schneider R."/>
            <person name="Smith A.J."/>
            <person name="Vanacova S."/>
            <person name="Villalvazo M."/>
            <person name="Haas B.J."/>
            <person name="Pertea M."/>
            <person name="Feldblyum T.V."/>
            <person name="Utterback T.R."/>
            <person name="Shu C.L."/>
            <person name="Osoegawa K."/>
            <person name="de Jong P.J."/>
            <person name="Hrdy I."/>
            <person name="Horvathova L."/>
            <person name="Zubacova Z."/>
            <person name="Dolezal P."/>
            <person name="Malik S.B."/>
            <person name="Logsdon J.M. Jr."/>
            <person name="Henze K."/>
            <person name="Gupta A."/>
            <person name="Wang C.C."/>
            <person name="Dunne R.L."/>
            <person name="Upcroft J.A."/>
            <person name="Upcroft P."/>
            <person name="White O."/>
            <person name="Salzberg S.L."/>
            <person name="Tang P."/>
            <person name="Chiu C.-H."/>
            <person name="Lee Y.-S."/>
            <person name="Embley T.M."/>
            <person name="Coombs G.H."/>
            <person name="Mottram J.C."/>
            <person name="Tachezy J."/>
            <person name="Fraser-Liggett C.M."/>
            <person name="Johnson P.J."/>
        </authorList>
    </citation>
    <scope>NUCLEOTIDE SEQUENCE [LARGE SCALE GENOMIC DNA]</scope>
    <source>
        <strain evidence="1">G3</strain>
    </source>
</reference>
<dbReference type="InParanoid" id="A2DNK8"/>
<organism evidence="1 2">
    <name type="scientific">Trichomonas vaginalis (strain ATCC PRA-98 / G3)</name>
    <dbReference type="NCBI Taxonomy" id="412133"/>
    <lineage>
        <taxon>Eukaryota</taxon>
        <taxon>Metamonada</taxon>
        <taxon>Parabasalia</taxon>
        <taxon>Trichomonadida</taxon>
        <taxon>Trichomonadidae</taxon>
        <taxon>Trichomonas</taxon>
    </lineage>
</organism>
<proteinExistence type="predicted"/>
<evidence type="ECO:0000313" key="2">
    <source>
        <dbReference type="Proteomes" id="UP000001542"/>
    </source>
</evidence>
<dbReference type="Proteomes" id="UP000001542">
    <property type="component" value="Unassembled WGS sequence"/>
</dbReference>
<gene>
    <name evidence="1" type="ORF">TVAG_113550</name>
</gene>